<sequence>MICGRCGWFTPLAAADNARQHIERDLHDGIQQHLVALSLRVAIERGTHLEKTT</sequence>
<keyword evidence="2" id="KW-0808">Transferase</keyword>
<accession>A0ABW4G200</accession>
<reference evidence="3" key="1">
    <citation type="journal article" date="2019" name="Int. J. Syst. Evol. Microbiol.">
        <title>The Global Catalogue of Microorganisms (GCM) 10K type strain sequencing project: providing services to taxonomists for standard genome sequencing and annotation.</title>
        <authorList>
            <consortium name="The Broad Institute Genomics Platform"/>
            <consortium name="The Broad Institute Genome Sequencing Center for Infectious Disease"/>
            <person name="Wu L."/>
            <person name="Ma J."/>
        </authorList>
    </citation>
    <scope>NUCLEOTIDE SEQUENCE [LARGE SCALE GENOMIC DNA]</scope>
    <source>
        <strain evidence="3">JCM 12165</strain>
    </source>
</reference>
<organism evidence="2 3">
    <name type="scientific">Pseudonocardia aurantiaca</name>
    <dbReference type="NCBI Taxonomy" id="75290"/>
    <lineage>
        <taxon>Bacteria</taxon>
        <taxon>Bacillati</taxon>
        <taxon>Actinomycetota</taxon>
        <taxon>Actinomycetes</taxon>
        <taxon>Pseudonocardiales</taxon>
        <taxon>Pseudonocardiaceae</taxon>
        <taxon>Pseudonocardia</taxon>
    </lineage>
</organism>
<proteinExistence type="predicted"/>
<evidence type="ECO:0000313" key="2">
    <source>
        <dbReference type="EMBL" id="MFD1535387.1"/>
    </source>
</evidence>
<dbReference type="RefSeq" id="WP_343969197.1">
    <property type="nucleotide sequence ID" value="NZ_BAAAJG010000001.1"/>
</dbReference>
<gene>
    <name evidence="2" type="ORF">ACFSCY_38905</name>
</gene>
<keyword evidence="3" id="KW-1185">Reference proteome</keyword>
<dbReference type="EMBL" id="JBHUCP010000064">
    <property type="protein sequence ID" value="MFD1535387.1"/>
    <property type="molecule type" value="Genomic_DNA"/>
</dbReference>
<evidence type="ECO:0000259" key="1">
    <source>
        <dbReference type="Pfam" id="PF07730"/>
    </source>
</evidence>
<dbReference type="Proteomes" id="UP001597145">
    <property type="component" value="Unassembled WGS sequence"/>
</dbReference>
<dbReference type="InterPro" id="IPR011712">
    <property type="entry name" value="Sig_transdc_His_kin_sub3_dim/P"/>
</dbReference>
<dbReference type="GO" id="GO:0016301">
    <property type="term" value="F:kinase activity"/>
    <property type="evidence" value="ECO:0007669"/>
    <property type="project" value="UniProtKB-KW"/>
</dbReference>
<evidence type="ECO:0000313" key="3">
    <source>
        <dbReference type="Proteomes" id="UP001597145"/>
    </source>
</evidence>
<comment type="caution">
    <text evidence="2">The sequence shown here is derived from an EMBL/GenBank/DDBJ whole genome shotgun (WGS) entry which is preliminary data.</text>
</comment>
<dbReference type="Gene3D" id="1.20.5.1930">
    <property type="match status" value="1"/>
</dbReference>
<name>A0ABW4G200_9PSEU</name>
<protein>
    <submittedName>
        <fullName evidence="2">Histidine kinase</fullName>
    </submittedName>
</protein>
<feature type="domain" description="Signal transduction histidine kinase subgroup 3 dimerisation and phosphoacceptor" evidence="1">
    <location>
        <begin position="19"/>
        <end position="41"/>
    </location>
</feature>
<keyword evidence="2" id="KW-0418">Kinase</keyword>
<dbReference type="Pfam" id="PF07730">
    <property type="entry name" value="HisKA_3"/>
    <property type="match status" value="1"/>
</dbReference>